<keyword evidence="1" id="KW-0812">Transmembrane</keyword>
<sequence>MRFAEYAEKLMGMDDSTWQRHANPWSGWSRLTVLPALALAAWSRVLIGPWAILPALAALAWVWLNPRLFSPPARKDNWMTRGIFGERVWLRRKSVPIPAHHVRAGNVLNALSALSGLVFIAGLVWLDPWATLSGMALTMLLKLWFLDRMAWLYSDMEKQNAQYAAWSSGGTAA</sequence>
<proteinExistence type="predicted"/>
<accession>A0A1U9Z041</accession>
<feature type="transmembrane region" description="Helical" evidence="1">
    <location>
        <begin position="107"/>
        <end position="126"/>
    </location>
</feature>
<feature type="transmembrane region" description="Helical" evidence="1">
    <location>
        <begin position="41"/>
        <end position="64"/>
    </location>
</feature>
<dbReference type="Pfam" id="PF20358">
    <property type="entry name" value="DUF6653"/>
    <property type="match status" value="1"/>
</dbReference>
<dbReference type="STRING" id="1122214.Mame_01623"/>
<dbReference type="InterPro" id="IPR046595">
    <property type="entry name" value="DUF6653"/>
</dbReference>
<name>A0A1U9Z041_9HYPH</name>
<reference evidence="2 3" key="1">
    <citation type="submission" date="2017-03" db="EMBL/GenBank/DDBJ databases">
        <title>Foreign affairs: Plasmid Transfer between Roseobacters and Rhizobia.</title>
        <authorList>
            <person name="Bartling P."/>
            <person name="Bunk B."/>
            <person name="Overmann J."/>
            <person name="Brinkmann H."/>
            <person name="Petersen J."/>
        </authorList>
    </citation>
    <scope>NUCLEOTIDE SEQUENCE [LARGE SCALE GENOMIC DNA]</scope>
    <source>
        <strain evidence="2 3">MACL11</strain>
    </source>
</reference>
<dbReference type="RefSeq" id="WP_018067869.1">
    <property type="nucleotide sequence ID" value="NZ_AQWH01000067.1"/>
</dbReference>
<keyword evidence="1" id="KW-1133">Transmembrane helix</keyword>
<evidence type="ECO:0000256" key="1">
    <source>
        <dbReference type="SAM" id="Phobius"/>
    </source>
</evidence>
<keyword evidence="1" id="KW-0472">Membrane</keyword>
<dbReference type="AlphaFoldDB" id="A0A1U9Z041"/>
<evidence type="ECO:0000313" key="3">
    <source>
        <dbReference type="Proteomes" id="UP000191135"/>
    </source>
</evidence>
<dbReference type="OrthoDB" id="1442233at2"/>
<dbReference type="eggNOG" id="ENOG5031G5S">
    <property type="taxonomic scope" value="Bacteria"/>
</dbReference>
<dbReference type="Proteomes" id="UP000191135">
    <property type="component" value="Chromosome"/>
</dbReference>
<protein>
    <submittedName>
        <fullName evidence="2">Uncharacterized protein</fullName>
    </submittedName>
</protein>
<keyword evidence="3" id="KW-1185">Reference proteome</keyword>
<dbReference type="KEGG" id="mmed:Mame_01623"/>
<organism evidence="2 3">
    <name type="scientific">Martelella mediterranea DSM 17316</name>
    <dbReference type="NCBI Taxonomy" id="1122214"/>
    <lineage>
        <taxon>Bacteria</taxon>
        <taxon>Pseudomonadati</taxon>
        <taxon>Pseudomonadota</taxon>
        <taxon>Alphaproteobacteria</taxon>
        <taxon>Hyphomicrobiales</taxon>
        <taxon>Aurantimonadaceae</taxon>
        <taxon>Martelella</taxon>
    </lineage>
</organism>
<evidence type="ECO:0000313" key="2">
    <source>
        <dbReference type="EMBL" id="AQZ50972.1"/>
    </source>
</evidence>
<dbReference type="EMBL" id="CP020330">
    <property type="protein sequence ID" value="AQZ50972.1"/>
    <property type="molecule type" value="Genomic_DNA"/>
</dbReference>
<gene>
    <name evidence="2" type="ORF">Mame_01623</name>
</gene>
<feature type="transmembrane region" description="Helical" evidence="1">
    <location>
        <begin position="132"/>
        <end position="153"/>
    </location>
</feature>